<protein>
    <submittedName>
        <fullName evidence="1">Uncharacterized protein</fullName>
    </submittedName>
</protein>
<organism evidence="1 2">
    <name type="scientific">Caerostris extrusa</name>
    <name type="common">Bark spider</name>
    <name type="synonym">Caerostris bankana</name>
    <dbReference type="NCBI Taxonomy" id="172846"/>
    <lineage>
        <taxon>Eukaryota</taxon>
        <taxon>Metazoa</taxon>
        <taxon>Ecdysozoa</taxon>
        <taxon>Arthropoda</taxon>
        <taxon>Chelicerata</taxon>
        <taxon>Arachnida</taxon>
        <taxon>Araneae</taxon>
        <taxon>Araneomorphae</taxon>
        <taxon>Entelegynae</taxon>
        <taxon>Araneoidea</taxon>
        <taxon>Araneidae</taxon>
        <taxon>Caerostris</taxon>
    </lineage>
</organism>
<accession>A0AAV4XZY9</accession>
<gene>
    <name evidence="1" type="ORF">CEXT_147191</name>
</gene>
<dbReference type="EMBL" id="BPLR01018533">
    <property type="protein sequence ID" value="GIZ00330.1"/>
    <property type="molecule type" value="Genomic_DNA"/>
</dbReference>
<dbReference type="Proteomes" id="UP001054945">
    <property type="component" value="Unassembled WGS sequence"/>
</dbReference>
<name>A0AAV4XZY9_CAEEX</name>
<sequence length="124" mass="14128">MVASKFRIWVTPGSVRDTVAVARVLAFHQRTNTAAEEYRTTPSNNVGGWDKRTLLFYLNAVPLSPSVQGRLSISNISDSEKVVRKITGDRQFTFVQTLLQILCRKIVWRKKQIPQSNTRQGRPK</sequence>
<comment type="caution">
    <text evidence="1">The sequence shown here is derived from an EMBL/GenBank/DDBJ whole genome shotgun (WGS) entry which is preliminary data.</text>
</comment>
<evidence type="ECO:0000313" key="1">
    <source>
        <dbReference type="EMBL" id="GIZ00330.1"/>
    </source>
</evidence>
<keyword evidence="2" id="KW-1185">Reference proteome</keyword>
<evidence type="ECO:0000313" key="2">
    <source>
        <dbReference type="Proteomes" id="UP001054945"/>
    </source>
</evidence>
<proteinExistence type="predicted"/>
<reference evidence="1 2" key="1">
    <citation type="submission" date="2021-06" db="EMBL/GenBank/DDBJ databases">
        <title>Caerostris extrusa draft genome.</title>
        <authorList>
            <person name="Kono N."/>
            <person name="Arakawa K."/>
        </authorList>
    </citation>
    <scope>NUCLEOTIDE SEQUENCE [LARGE SCALE GENOMIC DNA]</scope>
</reference>
<dbReference type="AlphaFoldDB" id="A0AAV4XZY9"/>